<feature type="transmembrane region" description="Helical" evidence="7">
    <location>
        <begin position="416"/>
        <end position="439"/>
    </location>
</feature>
<feature type="transmembrane region" description="Helical" evidence="7">
    <location>
        <begin position="84"/>
        <end position="104"/>
    </location>
</feature>
<feature type="transmembrane region" description="Helical" evidence="7">
    <location>
        <begin position="451"/>
        <end position="469"/>
    </location>
</feature>
<evidence type="ECO:0000313" key="9">
    <source>
        <dbReference type="Proteomes" id="UP000245125"/>
    </source>
</evidence>
<sequence length="486" mass="53914">MSSSNSSLKAKILAGTAWTSVGVVSEKVIGIVTIAFLARLLEPKDFGTVAICSMLTGIVSTFTDIGFQSAIIQRKDNVNKAASTAHSITIIMSFLNFGLLFLLANPLSTFYGDRAIENIARVLSLNLVIGSFTRVHNFLFSRELQFGKKAVCETVPNVIYGFVAIPFAYFGFGVWSIVYGELAKTTTRTLLLFALSRWKLSFKIDPKIARELINYGKHVMFNNVLTFGAGNVDNAVVGKYMGLASLSFYKIAYNAAALPGDVLYQIIGRVIVPAFAKVQDDLGALTRQYYRVLEYASYIVLPVFCGLFILAPEFINMLYGPKWQPAVVLFRALLLFGFANVLMMFSNCLVLSTGRPSLLPKMTLTRLILVAVLLFTLLRINLLALCVGVSLLQVLLFFVQALYLRRHYHIPVRIHFEAMLSPAIFSLAMIASLLGSVGLLEGLHLNSITSLFVKVSIGASVYLSFMLFFKWEMIQRLFLTRQELGR</sequence>
<evidence type="ECO:0000256" key="7">
    <source>
        <dbReference type="SAM" id="Phobius"/>
    </source>
</evidence>
<dbReference type="EMBL" id="OUUY01000001">
    <property type="protein sequence ID" value="SPP99510.1"/>
    <property type="molecule type" value="Genomic_DNA"/>
</dbReference>
<keyword evidence="5 7" id="KW-1133">Transmembrane helix</keyword>
<dbReference type="Proteomes" id="UP000245125">
    <property type="component" value="Unassembled WGS sequence"/>
</dbReference>
<feature type="transmembrane region" description="Helical" evidence="7">
    <location>
        <begin position="46"/>
        <end position="72"/>
    </location>
</feature>
<gene>
    <name evidence="8" type="ORF">NBG4_10044</name>
</gene>
<dbReference type="AlphaFoldDB" id="A0A2U3QDU7"/>
<accession>A0A2U3QDU7</accession>
<evidence type="ECO:0000256" key="2">
    <source>
        <dbReference type="ARBA" id="ARBA00007430"/>
    </source>
</evidence>
<dbReference type="Pfam" id="PF13440">
    <property type="entry name" value="Polysacc_synt_3"/>
    <property type="match status" value="1"/>
</dbReference>
<dbReference type="CDD" id="cd13127">
    <property type="entry name" value="MATE_tuaB_like"/>
    <property type="match status" value="1"/>
</dbReference>
<evidence type="ECO:0000256" key="3">
    <source>
        <dbReference type="ARBA" id="ARBA00022475"/>
    </source>
</evidence>
<keyword evidence="3" id="KW-1003">Cell membrane</keyword>
<feature type="transmembrane region" description="Helical" evidence="7">
    <location>
        <begin position="12"/>
        <end position="40"/>
    </location>
</feature>
<evidence type="ECO:0000256" key="4">
    <source>
        <dbReference type="ARBA" id="ARBA00022692"/>
    </source>
</evidence>
<comment type="subcellular location">
    <subcellularLocation>
        <location evidence="1">Cell membrane</location>
        <topology evidence="1">Multi-pass membrane protein</topology>
    </subcellularLocation>
</comment>
<feature type="transmembrane region" description="Helical" evidence="7">
    <location>
        <begin position="382"/>
        <end position="404"/>
    </location>
</feature>
<evidence type="ECO:0000256" key="1">
    <source>
        <dbReference type="ARBA" id="ARBA00004651"/>
    </source>
</evidence>
<dbReference type="GO" id="GO:0005886">
    <property type="term" value="C:plasma membrane"/>
    <property type="evidence" value="ECO:0007669"/>
    <property type="project" value="UniProtKB-SubCell"/>
</dbReference>
<dbReference type="InterPro" id="IPR050833">
    <property type="entry name" value="Poly_Biosynth_Transport"/>
</dbReference>
<organism evidence="8 9">
    <name type="scientific">Candidatus Sulfobium mesophilum</name>
    <dbReference type="NCBI Taxonomy" id="2016548"/>
    <lineage>
        <taxon>Bacteria</taxon>
        <taxon>Pseudomonadati</taxon>
        <taxon>Nitrospirota</taxon>
        <taxon>Nitrospiria</taxon>
        <taxon>Nitrospirales</taxon>
        <taxon>Nitrospiraceae</taxon>
        <taxon>Candidatus Sulfobium</taxon>
    </lineage>
</organism>
<name>A0A2U3QDU7_9BACT</name>
<dbReference type="OrthoDB" id="9770347at2"/>
<proteinExistence type="inferred from homology"/>
<keyword evidence="4 7" id="KW-0812">Transmembrane</keyword>
<evidence type="ECO:0008006" key="10">
    <source>
        <dbReference type="Google" id="ProtNLM"/>
    </source>
</evidence>
<evidence type="ECO:0000313" key="8">
    <source>
        <dbReference type="EMBL" id="SPP99510.1"/>
    </source>
</evidence>
<evidence type="ECO:0000256" key="6">
    <source>
        <dbReference type="ARBA" id="ARBA00023136"/>
    </source>
</evidence>
<protein>
    <recommendedName>
        <fullName evidence="10">Polysaccharide biosynthesis protein</fullName>
    </recommendedName>
</protein>
<feature type="transmembrane region" description="Helical" evidence="7">
    <location>
        <begin position="327"/>
        <end position="351"/>
    </location>
</feature>
<evidence type="ECO:0000256" key="5">
    <source>
        <dbReference type="ARBA" id="ARBA00022989"/>
    </source>
</evidence>
<feature type="transmembrane region" description="Helical" evidence="7">
    <location>
        <begin position="295"/>
        <end position="315"/>
    </location>
</feature>
<keyword evidence="9" id="KW-1185">Reference proteome</keyword>
<dbReference type="PANTHER" id="PTHR30250:SF10">
    <property type="entry name" value="LIPOPOLYSACCHARIDE BIOSYNTHESIS PROTEIN WZXC"/>
    <property type="match status" value="1"/>
</dbReference>
<reference evidence="9" key="1">
    <citation type="submission" date="2018-03" db="EMBL/GenBank/DDBJ databases">
        <authorList>
            <person name="Zecchin S."/>
        </authorList>
    </citation>
    <scope>NUCLEOTIDE SEQUENCE [LARGE SCALE GENOMIC DNA]</scope>
</reference>
<dbReference type="PANTHER" id="PTHR30250">
    <property type="entry name" value="PST FAMILY PREDICTED COLANIC ACID TRANSPORTER"/>
    <property type="match status" value="1"/>
</dbReference>
<comment type="similarity">
    <text evidence="2">Belongs to the polysaccharide synthase family.</text>
</comment>
<keyword evidence="6 7" id="KW-0472">Membrane</keyword>
<feature type="transmembrane region" description="Helical" evidence="7">
    <location>
        <begin position="158"/>
        <end position="178"/>
    </location>
</feature>